<accession>A0A0R3D1L8</accession>
<dbReference type="CDD" id="cd02440">
    <property type="entry name" value="AdoMet_MTases"/>
    <property type="match status" value="1"/>
</dbReference>
<feature type="domain" description="Methyltransferase type 11" evidence="1">
    <location>
        <begin position="6"/>
        <end position="98"/>
    </location>
</feature>
<name>A0A0R3D1L8_9BRAD</name>
<gene>
    <name evidence="2" type="ORF">AOQ72_08605</name>
</gene>
<dbReference type="AlphaFoldDB" id="A0A0R3D1L8"/>
<dbReference type="InterPro" id="IPR029063">
    <property type="entry name" value="SAM-dependent_MTases_sf"/>
</dbReference>
<organism evidence="2 3">
    <name type="scientific">Bradyrhizobium yuanmingense</name>
    <dbReference type="NCBI Taxonomy" id="108015"/>
    <lineage>
        <taxon>Bacteria</taxon>
        <taxon>Pseudomonadati</taxon>
        <taxon>Pseudomonadota</taxon>
        <taxon>Alphaproteobacteria</taxon>
        <taxon>Hyphomicrobiales</taxon>
        <taxon>Nitrobacteraceae</taxon>
        <taxon>Bradyrhizobium</taxon>
    </lineage>
</organism>
<dbReference type="SUPFAM" id="SSF53335">
    <property type="entry name" value="S-adenosyl-L-methionine-dependent methyltransferases"/>
    <property type="match status" value="1"/>
</dbReference>
<comment type="caution">
    <text evidence="2">The sequence shown here is derived from an EMBL/GenBank/DDBJ whole genome shotgun (WGS) entry which is preliminary data.</text>
</comment>
<dbReference type="OrthoDB" id="1524727at2"/>
<evidence type="ECO:0000259" key="1">
    <source>
        <dbReference type="Pfam" id="PF08241"/>
    </source>
</evidence>
<dbReference type="GO" id="GO:0008757">
    <property type="term" value="F:S-adenosylmethionine-dependent methyltransferase activity"/>
    <property type="evidence" value="ECO:0007669"/>
    <property type="project" value="InterPro"/>
</dbReference>
<dbReference type="Proteomes" id="UP000051380">
    <property type="component" value="Unassembled WGS sequence"/>
</dbReference>
<dbReference type="Gene3D" id="3.40.50.150">
    <property type="entry name" value="Vaccinia Virus protein VP39"/>
    <property type="match status" value="1"/>
</dbReference>
<proteinExistence type="predicted"/>
<evidence type="ECO:0000313" key="2">
    <source>
        <dbReference type="EMBL" id="KRQ01516.1"/>
    </source>
</evidence>
<sequence>MAYVQYGCGYSAPPEWTNFDSSPTIRLERLPVVGRLVKKNATRFPENILVADIVRGLPIADGSADGVYASHVLEHLAREDFETALKNTYRMLKPGGLFRLIVPDLEARTRLYMEKLESGQVDANDWFMTAAHLGLQKQPDTIVGKASRLFGGSLHLWMWDFRSMEAQLRLAGFDSIRRCSKGDSEDPMFHKVEDETRFFDKKHGITELAVQAAKPL</sequence>
<reference evidence="2 3" key="1">
    <citation type="submission" date="2015-09" db="EMBL/GenBank/DDBJ databases">
        <title>Draft Genome Sequence of the Strain BR 3267 (Bradyrhizobium yuanmingense) recommended as inoculant for cowpea in Brazil.</title>
        <authorList>
            <person name="Simoes-Araujo J.L."/>
            <person name="Zilli J.E."/>
        </authorList>
    </citation>
    <scope>NUCLEOTIDE SEQUENCE [LARGE SCALE GENOMIC DNA]</scope>
    <source>
        <strain evidence="2 3">BR3267</strain>
    </source>
</reference>
<dbReference type="Pfam" id="PF08241">
    <property type="entry name" value="Methyltransf_11"/>
    <property type="match status" value="1"/>
</dbReference>
<protein>
    <recommendedName>
        <fullName evidence="1">Methyltransferase type 11 domain-containing protein</fullName>
    </recommendedName>
</protein>
<dbReference type="RefSeq" id="WP_057026193.1">
    <property type="nucleotide sequence ID" value="NZ_LJYF01000004.1"/>
</dbReference>
<dbReference type="EMBL" id="LJYF01000004">
    <property type="protein sequence ID" value="KRQ01516.1"/>
    <property type="molecule type" value="Genomic_DNA"/>
</dbReference>
<evidence type="ECO:0000313" key="3">
    <source>
        <dbReference type="Proteomes" id="UP000051380"/>
    </source>
</evidence>
<dbReference type="InterPro" id="IPR013216">
    <property type="entry name" value="Methyltransf_11"/>
</dbReference>